<dbReference type="SUPFAM" id="SSF57756">
    <property type="entry name" value="Retrovirus zinc finger-like domains"/>
    <property type="match status" value="1"/>
</dbReference>
<dbReference type="Pfam" id="PF00098">
    <property type="entry name" value="zf-CCHC"/>
    <property type="match status" value="1"/>
</dbReference>
<feature type="domain" description="CCHC-type" evidence="3">
    <location>
        <begin position="72"/>
        <end position="87"/>
    </location>
</feature>
<feature type="region of interest" description="Disordered" evidence="2">
    <location>
        <begin position="81"/>
        <end position="120"/>
    </location>
</feature>
<keyword evidence="1" id="KW-0479">Metal-binding</keyword>
<dbReference type="Gene3D" id="4.10.60.10">
    <property type="entry name" value="Zinc finger, CCHC-type"/>
    <property type="match status" value="1"/>
</dbReference>
<dbReference type="PANTHER" id="PTHR23095:SF53">
    <property type="entry name" value="ZINC FINGER CCHC DOMAIN-CONTAINING PROTEIN 12-LIKE"/>
    <property type="match status" value="1"/>
</dbReference>
<reference evidence="4 5" key="1">
    <citation type="submission" date="2018-10" db="EMBL/GenBank/DDBJ databases">
        <title>Genome assembly for a Yunnan-Guizhou Plateau 3E fish, Anabarilius grahami (Regan), and its evolutionary and genetic applications.</title>
        <authorList>
            <person name="Jiang W."/>
        </authorList>
    </citation>
    <scope>NUCLEOTIDE SEQUENCE [LARGE SCALE GENOMIC DNA]</scope>
    <source>
        <strain evidence="4">AG-KIZ</strain>
        <tissue evidence="4">Muscle</tissue>
    </source>
</reference>
<accession>A0A3N0XHM3</accession>
<evidence type="ECO:0000256" key="1">
    <source>
        <dbReference type="PROSITE-ProRule" id="PRU00047"/>
    </source>
</evidence>
<dbReference type="OrthoDB" id="115435at2759"/>
<dbReference type="PROSITE" id="PS50158">
    <property type="entry name" value="ZF_CCHC"/>
    <property type="match status" value="1"/>
</dbReference>
<evidence type="ECO:0000313" key="4">
    <source>
        <dbReference type="EMBL" id="ROI27743.1"/>
    </source>
</evidence>
<dbReference type="Proteomes" id="UP000281406">
    <property type="component" value="Unassembled WGS sequence"/>
</dbReference>
<protein>
    <recommendedName>
        <fullName evidence="3">CCHC-type domain-containing protein</fullName>
    </recommendedName>
</protein>
<evidence type="ECO:0000313" key="5">
    <source>
        <dbReference type="Proteomes" id="UP000281406"/>
    </source>
</evidence>
<dbReference type="PANTHER" id="PTHR23095">
    <property type="entry name" value="PARANEOPLASTIC ANTIGEN"/>
    <property type="match status" value="1"/>
</dbReference>
<sequence>MTQFNSVTAQLASQIAELQNQLALLTSKQSKDKPNPKLNTCKSSSKQSAISPKGKPKVQDKSQPVRPKPGYCFRCGEDGHIASSCSNDPNPALVSEKRDELAKRQHEWDLRNGSTKPHLN</sequence>
<feature type="compositionally biased region" description="Basic and acidic residues" evidence="2">
    <location>
        <begin position="95"/>
        <end position="110"/>
    </location>
</feature>
<feature type="region of interest" description="Disordered" evidence="2">
    <location>
        <begin position="26"/>
        <end position="69"/>
    </location>
</feature>
<dbReference type="InterPro" id="IPR036875">
    <property type="entry name" value="Znf_CCHC_sf"/>
</dbReference>
<name>A0A3N0XHM3_ANAGA</name>
<dbReference type="GO" id="GO:0008270">
    <property type="term" value="F:zinc ion binding"/>
    <property type="evidence" value="ECO:0007669"/>
    <property type="project" value="UniProtKB-KW"/>
</dbReference>
<dbReference type="InterPro" id="IPR026523">
    <property type="entry name" value="PNMA"/>
</dbReference>
<gene>
    <name evidence="4" type="ORF">DPX16_23065</name>
</gene>
<keyword evidence="1" id="KW-0862">Zinc</keyword>
<keyword evidence="5" id="KW-1185">Reference proteome</keyword>
<feature type="compositionally biased region" description="Polar residues" evidence="2">
    <location>
        <begin position="37"/>
        <end position="50"/>
    </location>
</feature>
<dbReference type="SMART" id="SM00343">
    <property type="entry name" value="ZnF_C2HC"/>
    <property type="match status" value="1"/>
</dbReference>
<proteinExistence type="predicted"/>
<organism evidence="4 5">
    <name type="scientific">Anabarilius grahami</name>
    <name type="common">Kanglang fish</name>
    <name type="synonym">Barilius grahami</name>
    <dbReference type="NCBI Taxonomy" id="495550"/>
    <lineage>
        <taxon>Eukaryota</taxon>
        <taxon>Metazoa</taxon>
        <taxon>Chordata</taxon>
        <taxon>Craniata</taxon>
        <taxon>Vertebrata</taxon>
        <taxon>Euteleostomi</taxon>
        <taxon>Actinopterygii</taxon>
        <taxon>Neopterygii</taxon>
        <taxon>Teleostei</taxon>
        <taxon>Ostariophysi</taxon>
        <taxon>Cypriniformes</taxon>
        <taxon>Xenocyprididae</taxon>
        <taxon>Xenocypridinae</taxon>
        <taxon>Xenocypridinae incertae sedis</taxon>
        <taxon>Anabarilius</taxon>
    </lineage>
</organism>
<dbReference type="EMBL" id="RJVU01073043">
    <property type="protein sequence ID" value="ROI27743.1"/>
    <property type="molecule type" value="Genomic_DNA"/>
</dbReference>
<evidence type="ECO:0000259" key="3">
    <source>
        <dbReference type="PROSITE" id="PS50158"/>
    </source>
</evidence>
<keyword evidence="1" id="KW-0863">Zinc-finger</keyword>
<dbReference type="InterPro" id="IPR001878">
    <property type="entry name" value="Znf_CCHC"/>
</dbReference>
<dbReference type="GO" id="GO:0003676">
    <property type="term" value="F:nucleic acid binding"/>
    <property type="evidence" value="ECO:0007669"/>
    <property type="project" value="InterPro"/>
</dbReference>
<evidence type="ECO:0000256" key="2">
    <source>
        <dbReference type="SAM" id="MobiDB-lite"/>
    </source>
</evidence>
<dbReference type="AlphaFoldDB" id="A0A3N0XHM3"/>
<comment type="caution">
    <text evidence="4">The sequence shown here is derived from an EMBL/GenBank/DDBJ whole genome shotgun (WGS) entry which is preliminary data.</text>
</comment>